<evidence type="ECO:0000256" key="1">
    <source>
        <dbReference type="SAM" id="Phobius"/>
    </source>
</evidence>
<gene>
    <name evidence="2" type="ORF">P174DRAFT_3454</name>
</gene>
<dbReference type="AlphaFoldDB" id="A0A2I1CKE4"/>
<sequence length="75" mass="8735">MAPVVLIDLVEWYSADVIEIGMLLLDTIFALIVPRRYFCWLTRPFLDFARRHKEQAEEQRPHGANLCQCIGFAAR</sequence>
<evidence type="ECO:0000313" key="3">
    <source>
        <dbReference type="Proteomes" id="UP000234474"/>
    </source>
</evidence>
<keyword evidence="1" id="KW-0812">Transmembrane</keyword>
<dbReference type="VEuPathDB" id="FungiDB:P174DRAFT_3454"/>
<dbReference type="EMBL" id="MSZS01000001">
    <property type="protein sequence ID" value="PKX98081.1"/>
    <property type="molecule type" value="Genomic_DNA"/>
</dbReference>
<dbReference type="OrthoDB" id="4470087at2759"/>
<dbReference type="GeneID" id="36529039"/>
<comment type="caution">
    <text evidence="2">The sequence shown here is derived from an EMBL/GenBank/DDBJ whole genome shotgun (WGS) entry which is preliminary data.</text>
</comment>
<dbReference type="STRING" id="1392255.A0A2I1CKE4"/>
<protein>
    <submittedName>
        <fullName evidence="2">Uncharacterized protein</fullName>
    </submittedName>
</protein>
<keyword evidence="1" id="KW-0472">Membrane</keyword>
<proteinExistence type="predicted"/>
<reference evidence="3" key="1">
    <citation type="journal article" date="2018" name="Proc. Natl. Acad. Sci. U.S.A.">
        <title>Linking secondary metabolites to gene clusters through genome sequencing of six diverse Aspergillus species.</title>
        <authorList>
            <person name="Kaerboelling I."/>
            <person name="Vesth T.C."/>
            <person name="Frisvad J.C."/>
            <person name="Nybo J.L."/>
            <person name="Theobald S."/>
            <person name="Kuo A."/>
            <person name="Bowyer P."/>
            <person name="Matsuda Y."/>
            <person name="Mondo S."/>
            <person name="Lyhne E.K."/>
            <person name="Kogle M.E."/>
            <person name="Clum A."/>
            <person name="Lipzen A."/>
            <person name="Salamov A."/>
            <person name="Ngan C.Y."/>
            <person name="Daum C."/>
            <person name="Chiniquy J."/>
            <person name="Barry K."/>
            <person name="LaButti K."/>
            <person name="Haridas S."/>
            <person name="Simmons B.A."/>
            <person name="Magnuson J.K."/>
            <person name="Mortensen U.H."/>
            <person name="Larsen T.O."/>
            <person name="Grigoriev I.V."/>
            <person name="Baker S.E."/>
            <person name="Andersen M.R."/>
        </authorList>
    </citation>
    <scope>NUCLEOTIDE SEQUENCE [LARGE SCALE GENOMIC DNA]</scope>
    <source>
        <strain evidence="3">IBT 16806</strain>
    </source>
</reference>
<evidence type="ECO:0000313" key="2">
    <source>
        <dbReference type="EMBL" id="PKX98081.1"/>
    </source>
</evidence>
<keyword evidence="1" id="KW-1133">Transmembrane helix</keyword>
<name>A0A2I1CKE4_ASPN1</name>
<organism evidence="2 3">
    <name type="scientific">Aspergillus novofumigatus (strain IBT 16806)</name>
    <dbReference type="NCBI Taxonomy" id="1392255"/>
    <lineage>
        <taxon>Eukaryota</taxon>
        <taxon>Fungi</taxon>
        <taxon>Dikarya</taxon>
        <taxon>Ascomycota</taxon>
        <taxon>Pezizomycotina</taxon>
        <taxon>Eurotiomycetes</taxon>
        <taxon>Eurotiomycetidae</taxon>
        <taxon>Eurotiales</taxon>
        <taxon>Aspergillaceae</taxon>
        <taxon>Aspergillus</taxon>
        <taxon>Aspergillus subgen. Fumigati</taxon>
    </lineage>
</organism>
<feature type="transmembrane region" description="Helical" evidence="1">
    <location>
        <begin position="12"/>
        <end position="33"/>
    </location>
</feature>
<dbReference type="Proteomes" id="UP000234474">
    <property type="component" value="Unassembled WGS sequence"/>
</dbReference>
<keyword evidence="3" id="KW-1185">Reference proteome</keyword>
<dbReference type="RefSeq" id="XP_024686676.1">
    <property type="nucleotide sequence ID" value="XM_024821713.1"/>
</dbReference>
<accession>A0A2I1CKE4</accession>